<keyword evidence="3" id="KW-1185">Reference proteome</keyword>
<feature type="region of interest" description="Disordered" evidence="1">
    <location>
        <begin position="242"/>
        <end position="285"/>
    </location>
</feature>
<feature type="region of interest" description="Disordered" evidence="1">
    <location>
        <begin position="195"/>
        <end position="219"/>
    </location>
</feature>
<feature type="compositionally biased region" description="Basic and acidic residues" evidence="1">
    <location>
        <begin position="205"/>
        <end position="218"/>
    </location>
</feature>
<sequence length="285" mass="32090">MEATPQSPNRESAPIQNSTCSGYSVHLLRGDGFGVGLVVRRNPPDRPPADGFDQLVDQNHGERPHQHRRPVVTVQGNDVEHLRQKGRVKYSAVDRDRHERGQHQVRVQPRRHRQQGGLLRHCVECVEHFDHDQHREAKRGRLRLSEREVAASIPGHARHVLHGEVLPARAPGEAHELLQGHGRVVVVGRDPVHVPPHKDPHRRHADVDPNHNVPDESPHVNQFVVVVPGRLLHDLEVRRVEAERSGRQPVGDEVDPKQLHGHHALGDAHGRRQENGRHLADIAGD</sequence>
<evidence type="ECO:0000313" key="3">
    <source>
        <dbReference type="Proteomes" id="UP001497744"/>
    </source>
</evidence>
<evidence type="ECO:0000313" key="2">
    <source>
        <dbReference type="EMBL" id="GIX63258.1"/>
    </source>
</evidence>
<dbReference type="RefSeq" id="XP_067715327.1">
    <property type="nucleotide sequence ID" value="XM_067859226.1"/>
</dbReference>
<evidence type="ECO:0000256" key="1">
    <source>
        <dbReference type="SAM" id="MobiDB-lite"/>
    </source>
</evidence>
<organism evidence="2 3">
    <name type="scientific">Babesia caballi</name>
    <dbReference type="NCBI Taxonomy" id="5871"/>
    <lineage>
        <taxon>Eukaryota</taxon>
        <taxon>Sar</taxon>
        <taxon>Alveolata</taxon>
        <taxon>Apicomplexa</taxon>
        <taxon>Aconoidasida</taxon>
        <taxon>Piroplasmida</taxon>
        <taxon>Babesiidae</taxon>
        <taxon>Babesia</taxon>
    </lineage>
</organism>
<feature type="region of interest" description="Disordered" evidence="1">
    <location>
        <begin position="41"/>
        <end position="69"/>
    </location>
</feature>
<comment type="caution">
    <text evidence="2">The sequence shown here is derived from an EMBL/GenBank/DDBJ whole genome shotgun (WGS) entry which is preliminary data.</text>
</comment>
<accession>A0AAV4LU20</accession>
<dbReference type="EMBL" id="BPLF01000002">
    <property type="protein sequence ID" value="GIX63258.1"/>
    <property type="molecule type" value="Genomic_DNA"/>
</dbReference>
<name>A0AAV4LU20_BABCB</name>
<dbReference type="Proteomes" id="UP001497744">
    <property type="component" value="Unassembled WGS sequence"/>
</dbReference>
<reference evidence="2 3" key="1">
    <citation type="submission" date="2021-06" db="EMBL/GenBank/DDBJ databases">
        <title>Genome sequence of Babesia caballi.</title>
        <authorList>
            <person name="Yamagishi J."/>
            <person name="Kidaka T."/>
            <person name="Ochi A."/>
        </authorList>
    </citation>
    <scope>NUCLEOTIDE SEQUENCE [LARGE SCALE GENOMIC DNA]</scope>
    <source>
        <strain evidence="2">USDA-D6B2</strain>
    </source>
</reference>
<gene>
    <name evidence="2" type="ORF">BcabD6B2_26930</name>
</gene>
<proteinExistence type="predicted"/>
<feature type="compositionally biased region" description="Basic and acidic residues" evidence="1">
    <location>
        <begin position="254"/>
        <end position="285"/>
    </location>
</feature>
<protein>
    <submittedName>
        <fullName evidence="2">Glycosyltransferase family 2 protein</fullName>
    </submittedName>
</protein>
<dbReference type="AlphaFoldDB" id="A0AAV4LU20"/>
<dbReference type="GeneID" id="94194739"/>